<organism evidence="7 8">
    <name type="scientific">candidate division WOR-3 bacterium</name>
    <dbReference type="NCBI Taxonomy" id="2052148"/>
    <lineage>
        <taxon>Bacteria</taxon>
        <taxon>Bacteria division WOR-3</taxon>
    </lineage>
</organism>
<comment type="caution">
    <text evidence="7">The sequence shown here is derived from an EMBL/GenBank/DDBJ whole genome shotgun (WGS) entry which is preliminary data.</text>
</comment>
<dbReference type="SUPFAM" id="SSF55174">
    <property type="entry name" value="Alpha-L RNA-binding motif"/>
    <property type="match status" value="1"/>
</dbReference>
<dbReference type="Pfam" id="PF01479">
    <property type="entry name" value="S4"/>
    <property type="match status" value="1"/>
</dbReference>
<evidence type="ECO:0000256" key="1">
    <source>
        <dbReference type="ARBA" id="ARBA00010876"/>
    </source>
</evidence>
<dbReference type="SMART" id="SM00363">
    <property type="entry name" value="S4"/>
    <property type="match status" value="1"/>
</dbReference>
<feature type="domain" description="RNA-binding S4" evidence="6">
    <location>
        <begin position="17"/>
        <end position="74"/>
    </location>
</feature>
<dbReference type="EC" id="5.4.99.-" evidence="5"/>
<evidence type="ECO:0000256" key="2">
    <source>
        <dbReference type="ARBA" id="ARBA00023235"/>
    </source>
</evidence>
<name>A0A660SHP2_UNCW3</name>
<dbReference type="PANTHER" id="PTHR21600:SF44">
    <property type="entry name" value="RIBOSOMAL LARGE SUBUNIT PSEUDOURIDINE SYNTHASE D"/>
    <property type="match status" value="1"/>
</dbReference>
<dbReference type="InterPro" id="IPR050188">
    <property type="entry name" value="RluA_PseudoU_synthase"/>
</dbReference>
<dbReference type="EMBL" id="QNBE01000046">
    <property type="protein sequence ID" value="RKX70227.1"/>
    <property type="molecule type" value="Genomic_DNA"/>
</dbReference>
<comment type="function">
    <text evidence="5">Responsible for synthesis of pseudouridine from uracil.</text>
</comment>
<dbReference type="InterPro" id="IPR036986">
    <property type="entry name" value="S4_RNA-bd_sf"/>
</dbReference>
<evidence type="ECO:0000259" key="6">
    <source>
        <dbReference type="SMART" id="SM00363"/>
    </source>
</evidence>
<accession>A0A660SHP2</accession>
<dbReference type="PROSITE" id="PS50889">
    <property type="entry name" value="S4"/>
    <property type="match status" value="1"/>
</dbReference>
<dbReference type="Gene3D" id="3.30.2350.10">
    <property type="entry name" value="Pseudouridine synthase"/>
    <property type="match status" value="1"/>
</dbReference>
<dbReference type="InterPro" id="IPR006145">
    <property type="entry name" value="PsdUridine_synth_RsuA/RluA"/>
</dbReference>
<dbReference type="PANTHER" id="PTHR21600">
    <property type="entry name" value="MITOCHONDRIAL RNA PSEUDOURIDINE SYNTHASE"/>
    <property type="match status" value="1"/>
</dbReference>
<dbReference type="NCBIfam" id="TIGR00005">
    <property type="entry name" value="rluA_subfam"/>
    <property type="match status" value="1"/>
</dbReference>
<sequence length="323" mass="36817">MPFREFRRIVSQKMDGLRLDHYLIKSGVGVTRSTLKRLIQEGLVLVNGRKVRPSHKIRVGDVIEARYEVKPPLNIRPQPIPIKIVYEDAHIIVVDKDKGVVVHPARGHPDHTLVNALLYHCGELPSGSDKLRPGVVHRLDKDTTGLIVFAKTDEALSRLGIMVEKRRLERRYFALVWGDFPTDQFEIDAPIGRDTINRMKMAVTPIGSKTAQTVVRVKERFGIATALEVILKTGRTHQIRTHLEHLGFPVVGDPEYGGRDPKVIKDRRGYEIYKEVLELIDRQALHASYLGFSHPITKRKMEFHSELPSDIRLVLQLLRKGVK</sequence>
<dbReference type="GO" id="GO:0120159">
    <property type="term" value="F:rRNA pseudouridine synthase activity"/>
    <property type="evidence" value="ECO:0007669"/>
    <property type="project" value="UniProtKB-ARBA"/>
</dbReference>
<dbReference type="CDD" id="cd02869">
    <property type="entry name" value="PseudoU_synth_RluA_like"/>
    <property type="match status" value="1"/>
</dbReference>
<comment type="catalytic activity">
    <reaction evidence="5">
        <text>a uridine in RNA = a pseudouridine in RNA</text>
        <dbReference type="Rhea" id="RHEA:48348"/>
        <dbReference type="Rhea" id="RHEA-COMP:12068"/>
        <dbReference type="Rhea" id="RHEA-COMP:12069"/>
        <dbReference type="ChEBI" id="CHEBI:65314"/>
        <dbReference type="ChEBI" id="CHEBI:65315"/>
    </reaction>
</comment>
<comment type="similarity">
    <text evidence="1 5">Belongs to the pseudouridine synthase RluA family.</text>
</comment>
<dbReference type="InterPro" id="IPR002942">
    <property type="entry name" value="S4_RNA-bd"/>
</dbReference>
<dbReference type="GO" id="GO:0000455">
    <property type="term" value="P:enzyme-directed rRNA pseudouridine synthesis"/>
    <property type="evidence" value="ECO:0007669"/>
    <property type="project" value="UniProtKB-ARBA"/>
</dbReference>
<reference evidence="7 8" key="1">
    <citation type="submission" date="2018-06" db="EMBL/GenBank/DDBJ databases">
        <title>Extensive metabolic versatility and redundancy in microbially diverse, dynamic hydrothermal sediments.</title>
        <authorList>
            <person name="Dombrowski N."/>
            <person name="Teske A."/>
            <person name="Baker B.J."/>
        </authorList>
    </citation>
    <scope>NUCLEOTIDE SEQUENCE [LARGE SCALE GENOMIC DNA]</scope>
    <source>
        <strain evidence="7">B36_G15</strain>
    </source>
</reference>
<dbReference type="CDD" id="cd00165">
    <property type="entry name" value="S4"/>
    <property type="match status" value="1"/>
</dbReference>
<dbReference type="InterPro" id="IPR006224">
    <property type="entry name" value="PsdUridine_synth_RluA-like_CS"/>
</dbReference>
<keyword evidence="2 5" id="KW-0413">Isomerase</keyword>
<gene>
    <name evidence="7" type="ORF">DRP53_05740</name>
</gene>
<evidence type="ECO:0000256" key="4">
    <source>
        <dbReference type="PROSITE-ProRule" id="PRU00182"/>
    </source>
</evidence>
<evidence type="ECO:0000313" key="8">
    <source>
        <dbReference type="Proteomes" id="UP000268469"/>
    </source>
</evidence>
<dbReference type="InterPro" id="IPR006225">
    <property type="entry name" value="PsdUridine_synth_RluC/D"/>
</dbReference>
<keyword evidence="4" id="KW-0694">RNA-binding</keyword>
<dbReference type="SUPFAM" id="SSF55120">
    <property type="entry name" value="Pseudouridine synthase"/>
    <property type="match status" value="1"/>
</dbReference>
<evidence type="ECO:0000256" key="3">
    <source>
        <dbReference type="PIRSR" id="PIRSR606225-1"/>
    </source>
</evidence>
<protein>
    <recommendedName>
        <fullName evidence="5">Pseudouridine synthase</fullName>
        <ecNumber evidence="5">5.4.99.-</ecNumber>
    </recommendedName>
</protein>
<dbReference type="Gene3D" id="3.10.290.10">
    <property type="entry name" value="RNA-binding S4 domain"/>
    <property type="match status" value="1"/>
</dbReference>
<evidence type="ECO:0000256" key="5">
    <source>
        <dbReference type="RuleBase" id="RU362028"/>
    </source>
</evidence>
<dbReference type="InterPro" id="IPR020103">
    <property type="entry name" value="PsdUridine_synth_cat_dom_sf"/>
</dbReference>
<dbReference type="GO" id="GO:0003723">
    <property type="term" value="F:RNA binding"/>
    <property type="evidence" value="ECO:0007669"/>
    <property type="project" value="UniProtKB-KW"/>
</dbReference>
<proteinExistence type="inferred from homology"/>
<evidence type="ECO:0000313" key="7">
    <source>
        <dbReference type="EMBL" id="RKX70227.1"/>
    </source>
</evidence>
<dbReference type="Proteomes" id="UP000268469">
    <property type="component" value="Unassembled WGS sequence"/>
</dbReference>
<dbReference type="PROSITE" id="PS01129">
    <property type="entry name" value="PSI_RLU"/>
    <property type="match status" value="1"/>
</dbReference>
<dbReference type="Pfam" id="PF00849">
    <property type="entry name" value="PseudoU_synth_2"/>
    <property type="match status" value="1"/>
</dbReference>
<dbReference type="AlphaFoldDB" id="A0A660SHP2"/>
<feature type="active site" evidence="3">
    <location>
        <position position="140"/>
    </location>
</feature>